<name>A0A8S3K599_9BILA</name>
<feature type="non-terminal residue" evidence="3">
    <location>
        <position position="1"/>
    </location>
</feature>
<dbReference type="EMBL" id="CAJOBI010358145">
    <property type="protein sequence ID" value="CAF5224960.1"/>
    <property type="molecule type" value="Genomic_DNA"/>
</dbReference>
<reference evidence="3" key="1">
    <citation type="submission" date="2021-02" db="EMBL/GenBank/DDBJ databases">
        <authorList>
            <person name="Nowell W R."/>
        </authorList>
    </citation>
    <scope>NUCLEOTIDE SEQUENCE</scope>
</reference>
<feature type="compositionally biased region" description="Acidic residues" evidence="1">
    <location>
        <begin position="65"/>
        <end position="74"/>
    </location>
</feature>
<feature type="compositionally biased region" description="Basic and acidic residues" evidence="1">
    <location>
        <begin position="20"/>
        <end position="54"/>
    </location>
</feature>
<dbReference type="Proteomes" id="UP000681720">
    <property type="component" value="Unassembled WGS sequence"/>
</dbReference>
<evidence type="ECO:0000256" key="1">
    <source>
        <dbReference type="SAM" id="MobiDB-lite"/>
    </source>
</evidence>
<evidence type="ECO:0000313" key="3">
    <source>
        <dbReference type="EMBL" id="CAF5224960.1"/>
    </source>
</evidence>
<dbReference type="Proteomes" id="UP000676336">
    <property type="component" value="Unassembled WGS sequence"/>
</dbReference>
<dbReference type="AlphaFoldDB" id="A0A8S3K599"/>
<evidence type="ECO:0000313" key="4">
    <source>
        <dbReference type="Proteomes" id="UP000676336"/>
    </source>
</evidence>
<dbReference type="EMBL" id="CAJOBJ010373164">
    <property type="protein sequence ID" value="CAF5224395.1"/>
    <property type="molecule type" value="Genomic_DNA"/>
</dbReference>
<accession>A0A8S3K599</accession>
<proteinExistence type="predicted"/>
<feature type="compositionally biased region" description="Basic and acidic residues" evidence="1">
    <location>
        <begin position="75"/>
        <end position="91"/>
    </location>
</feature>
<comment type="caution">
    <text evidence="3">The sequence shown here is derived from an EMBL/GenBank/DDBJ whole genome shotgun (WGS) entry which is preliminary data.</text>
</comment>
<protein>
    <submittedName>
        <fullName evidence="3">Uncharacterized protein</fullName>
    </submittedName>
</protein>
<evidence type="ECO:0000313" key="2">
    <source>
        <dbReference type="EMBL" id="CAF5224395.1"/>
    </source>
</evidence>
<gene>
    <name evidence="2" type="ORF">GIL414_LOCUS86086</name>
    <name evidence="3" type="ORF">SMN809_LOCUS84062</name>
</gene>
<organism evidence="3 4">
    <name type="scientific">Rotaria magnacalcarata</name>
    <dbReference type="NCBI Taxonomy" id="392030"/>
    <lineage>
        <taxon>Eukaryota</taxon>
        <taxon>Metazoa</taxon>
        <taxon>Spiralia</taxon>
        <taxon>Gnathifera</taxon>
        <taxon>Rotifera</taxon>
        <taxon>Eurotatoria</taxon>
        <taxon>Bdelloidea</taxon>
        <taxon>Philodinida</taxon>
        <taxon>Philodinidae</taxon>
        <taxon>Rotaria</taxon>
    </lineage>
</organism>
<sequence length="111" mass="12849">MLKTDTVGLVSLDEMKKKQEEMISAREQQLAREKEAKLSESMRNKLNNRKDLGAHQRPNKLSFADEWDEEEEEEHVNNEPTIKEQPIKNEEPIISDDNSLSNDVPKTEDAD</sequence>
<feature type="region of interest" description="Disordered" evidence="1">
    <location>
        <begin position="20"/>
        <end position="111"/>
    </location>
</feature>